<dbReference type="EMBL" id="JAUJLE010000410">
    <property type="protein sequence ID" value="KAK0957253.1"/>
    <property type="molecule type" value="Genomic_DNA"/>
</dbReference>
<reference evidence="1" key="1">
    <citation type="submission" date="2023-06" db="EMBL/GenBank/DDBJ databases">
        <title>Black Yeasts Isolated from many extreme environments.</title>
        <authorList>
            <person name="Coleine C."/>
            <person name="Stajich J.E."/>
            <person name="Selbmann L."/>
        </authorList>
    </citation>
    <scope>NUCLEOTIDE SEQUENCE</scope>
    <source>
        <strain evidence="1">CCFEE 5200</strain>
    </source>
</reference>
<protein>
    <submittedName>
        <fullName evidence="1">Uncharacterized protein</fullName>
    </submittedName>
</protein>
<gene>
    <name evidence="1" type="ORF">LTR91_021959</name>
</gene>
<organism evidence="1 2">
    <name type="scientific">Friedmanniomyces endolithicus</name>
    <dbReference type="NCBI Taxonomy" id="329885"/>
    <lineage>
        <taxon>Eukaryota</taxon>
        <taxon>Fungi</taxon>
        <taxon>Dikarya</taxon>
        <taxon>Ascomycota</taxon>
        <taxon>Pezizomycotina</taxon>
        <taxon>Dothideomycetes</taxon>
        <taxon>Dothideomycetidae</taxon>
        <taxon>Mycosphaerellales</taxon>
        <taxon>Teratosphaeriaceae</taxon>
        <taxon>Friedmanniomyces</taxon>
    </lineage>
</organism>
<dbReference type="Proteomes" id="UP001175353">
    <property type="component" value="Unassembled WGS sequence"/>
</dbReference>
<evidence type="ECO:0000313" key="1">
    <source>
        <dbReference type="EMBL" id="KAK0957253.1"/>
    </source>
</evidence>
<evidence type="ECO:0000313" key="2">
    <source>
        <dbReference type="Proteomes" id="UP001175353"/>
    </source>
</evidence>
<dbReference type="AlphaFoldDB" id="A0AAN6JZ37"/>
<proteinExistence type="predicted"/>
<name>A0AAN6JZ37_9PEZI</name>
<comment type="caution">
    <text evidence="1">The sequence shown here is derived from an EMBL/GenBank/DDBJ whole genome shotgun (WGS) entry which is preliminary data.</text>
</comment>
<keyword evidence="2" id="KW-1185">Reference proteome</keyword>
<sequence>MDVTGARIDVTPRSPPFVVEVEGTQVPPTRIEDASHRIVETTGKIVWTGARTDVTPRSPPFVVEVEGTQVPLTRIEDTSHRIVETTGKIVWTGARTDVTPRSPPPAVLVGEEAATAVALLVAGTQVPLTRIEETSHRIVETTGKIVWTGATWR</sequence>
<accession>A0AAN6JZ37</accession>